<feature type="domain" description="PPIase FKBP-type" evidence="9">
    <location>
        <begin position="80"/>
        <end position="172"/>
    </location>
</feature>
<keyword evidence="4 6" id="KW-0413">Isomerase</keyword>
<dbReference type="EC" id="5.2.1.8" evidence="7"/>
<dbReference type="EMBL" id="JACIVI010000001">
    <property type="protein sequence ID" value="MBB1160449.1"/>
    <property type="molecule type" value="Genomic_DNA"/>
</dbReference>
<evidence type="ECO:0000256" key="3">
    <source>
        <dbReference type="ARBA" id="ARBA00023110"/>
    </source>
</evidence>
<evidence type="ECO:0000256" key="2">
    <source>
        <dbReference type="ARBA" id="ARBA00006577"/>
    </source>
</evidence>
<protein>
    <recommendedName>
        <fullName evidence="7">Peptidyl-prolyl cis-trans isomerase</fullName>
        <ecNumber evidence="7">5.2.1.8</ecNumber>
    </recommendedName>
</protein>
<comment type="function">
    <text evidence="5">PPIases accelerate the folding of proteins.</text>
</comment>
<comment type="catalytic activity">
    <reaction evidence="1 6 7">
        <text>[protein]-peptidylproline (omega=180) = [protein]-peptidylproline (omega=0)</text>
        <dbReference type="Rhea" id="RHEA:16237"/>
        <dbReference type="Rhea" id="RHEA-COMP:10747"/>
        <dbReference type="Rhea" id="RHEA-COMP:10748"/>
        <dbReference type="ChEBI" id="CHEBI:83833"/>
        <dbReference type="ChEBI" id="CHEBI:83834"/>
        <dbReference type="EC" id="5.2.1.8"/>
    </reaction>
</comment>
<comment type="similarity">
    <text evidence="2 7">Belongs to the FKBP-type PPIase family.</text>
</comment>
<proteinExistence type="inferred from homology"/>
<dbReference type="SUPFAM" id="SSF54534">
    <property type="entry name" value="FKBP-like"/>
    <property type="match status" value="1"/>
</dbReference>
<evidence type="ECO:0000313" key="10">
    <source>
        <dbReference type="EMBL" id="MBB1160449.1"/>
    </source>
</evidence>
<name>A0A839HMG5_9BURK</name>
<evidence type="ECO:0000256" key="5">
    <source>
        <dbReference type="ARBA" id="ARBA00056164"/>
    </source>
</evidence>
<reference evidence="10 11" key="1">
    <citation type="submission" date="2020-08" db="EMBL/GenBank/DDBJ databases">
        <title>Aquariorum lacteus gen. nov., sp. nov., a new member of the family Comamonadaceae, isolated from freshwater aquarium.</title>
        <authorList>
            <person name="Chun S.-J."/>
        </authorList>
    </citation>
    <scope>NUCLEOTIDE SEQUENCE [LARGE SCALE GENOMIC DNA]</scope>
    <source>
        <strain evidence="10 11">SJAQ100</strain>
    </source>
</reference>
<keyword evidence="11" id="KW-1185">Reference proteome</keyword>
<evidence type="ECO:0000256" key="6">
    <source>
        <dbReference type="PROSITE-ProRule" id="PRU00277"/>
    </source>
</evidence>
<dbReference type="AlphaFoldDB" id="A0A839HMG5"/>
<comment type="caution">
    <text evidence="10">The sequence shown here is derived from an EMBL/GenBank/DDBJ whole genome shotgun (WGS) entry which is preliminary data.</text>
</comment>
<dbReference type="Gene3D" id="3.10.50.40">
    <property type="match status" value="1"/>
</dbReference>
<feature type="chain" id="PRO_5032565242" description="Peptidyl-prolyl cis-trans isomerase" evidence="8">
    <location>
        <begin position="40"/>
        <end position="174"/>
    </location>
</feature>
<evidence type="ECO:0000256" key="8">
    <source>
        <dbReference type="SAM" id="SignalP"/>
    </source>
</evidence>
<dbReference type="Proteomes" id="UP000586093">
    <property type="component" value="Unassembled WGS sequence"/>
</dbReference>
<evidence type="ECO:0000259" key="9">
    <source>
        <dbReference type="PROSITE" id="PS50059"/>
    </source>
</evidence>
<dbReference type="PROSITE" id="PS50059">
    <property type="entry name" value="FKBP_PPIASE"/>
    <property type="match status" value="1"/>
</dbReference>
<keyword evidence="3 6" id="KW-0697">Rotamase</keyword>
<dbReference type="PANTHER" id="PTHR43811:SF19">
    <property type="entry name" value="39 KDA FK506-BINDING NUCLEAR PROTEIN"/>
    <property type="match status" value="1"/>
</dbReference>
<evidence type="ECO:0000256" key="7">
    <source>
        <dbReference type="RuleBase" id="RU003915"/>
    </source>
</evidence>
<organism evidence="10 11">
    <name type="scientific">Aquariibacter albus</name>
    <dbReference type="NCBI Taxonomy" id="2759899"/>
    <lineage>
        <taxon>Bacteria</taxon>
        <taxon>Pseudomonadati</taxon>
        <taxon>Pseudomonadota</taxon>
        <taxon>Betaproteobacteria</taxon>
        <taxon>Burkholderiales</taxon>
        <taxon>Sphaerotilaceae</taxon>
        <taxon>Aquariibacter</taxon>
    </lineage>
</organism>
<dbReference type="Pfam" id="PF00254">
    <property type="entry name" value="FKBP_C"/>
    <property type="match status" value="1"/>
</dbReference>
<accession>A0A839HMG5</accession>
<feature type="signal peptide" evidence="8">
    <location>
        <begin position="1"/>
        <end position="39"/>
    </location>
</feature>
<dbReference type="InterPro" id="IPR001179">
    <property type="entry name" value="PPIase_FKBP_dom"/>
</dbReference>
<dbReference type="PANTHER" id="PTHR43811">
    <property type="entry name" value="FKBP-TYPE PEPTIDYL-PROLYL CIS-TRANS ISOMERASE FKPA"/>
    <property type="match status" value="1"/>
</dbReference>
<evidence type="ECO:0000256" key="1">
    <source>
        <dbReference type="ARBA" id="ARBA00000971"/>
    </source>
</evidence>
<dbReference type="GO" id="GO:0003755">
    <property type="term" value="F:peptidyl-prolyl cis-trans isomerase activity"/>
    <property type="evidence" value="ECO:0007669"/>
    <property type="project" value="UniProtKB-UniRule"/>
</dbReference>
<dbReference type="InterPro" id="IPR046357">
    <property type="entry name" value="PPIase_dom_sf"/>
</dbReference>
<keyword evidence="8" id="KW-0732">Signal</keyword>
<evidence type="ECO:0000256" key="4">
    <source>
        <dbReference type="ARBA" id="ARBA00023235"/>
    </source>
</evidence>
<evidence type="ECO:0000313" key="11">
    <source>
        <dbReference type="Proteomes" id="UP000586093"/>
    </source>
</evidence>
<sequence>MIQPFFVHPVRRLFVNLLSLCRPALTGLALLGSLAPAFAQAPIASAAAVEAAKEAGAVVRESGLVFLSLQEGKGAKPTARDVVTVHYRGVLADAGPRKGEEFDSSYSRGQPASFPLQGVIPCWTEGLQGMAVGGKARLTCPPHIAYGARGAGRGVIPPNATLTFEVELLAIGGR</sequence>
<gene>
    <name evidence="10" type="ORF">H4F90_00440</name>
</gene>
<dbReference type="FunFam" id="3.10.50.40:FF:000006">
    <property type="entry name" value="Peptidyl-prolyl cis-trans isomerase"/>
    <property type="match status" value="1"/>
</dbReference>